<keyword evidence="5 7" id="KW-0472">Membrane</keyword>
<proteinExistence type="inferred from homology"/>
<dbReference type="PANTHER" id="PTHR23427:SF2">
    <property type="entry name" value="SURFEIT LOCUS PROTEIN 1"/>
    <property type="match status" value="1"/>
</dbReference>
<dbReference type="GO" id="GO:0033617">
    <property type="term" value="P:mitochondrial respiratory chain complex IV assembly"/>
    <property type="evidence" value="ECO:0007669"/>
    <property type="project" value="TreeGrafter"/>
</dbReference>
<dbReference type="Proteomes" id="UP000887575">
    <property type="component" value="Unassembled WGS sequence"/>
</dbReference>
<dbReference type="WBParaSite" id="MBELARI_LOCUS19074">
    <property type="protein sequence ID" value="MBELARI_LOCUS19074"/>
    <property type="gene ID" value="MBELARI_LOCUS19074"/>
</dbReference>
<keyword evidence="8" id="KW-1185">Reference proteome</keyword>
<keyword evidence="4 7" id="KW-1133">Transmembrane helix</keyword>
<evidence type="ECO:0000313" key="9">
    <source>
        <dbReference type="WBParaSite" id="MBELARI_LOCUS19074"/>
    </source>
</evidence>
<comment type="subcellular location">
    <subcellularLocation>
        <location evidence="1">Membrane</location>
    </subcellularLocation>
</comment>
<evidence type="ECO:0000256" key="6">
    <source>
        <dbReference type="SAM" id="MobiDB-lite"/>
    </source>
</evidence>
<evidence type="ECO:0000313" key="8">
    <source>
        <dbReference type="Proteomes" id="UP000887575"/>
    </source>
</evidence>
<comment type="similarity">
    <text evidence="2">Belongs to the SURF1 family.</text>
</comment>
<evidence type="ECO:0000256" key="3">
    <source>
        <dbReference type="ARBA" id="ARBA00022692"/>
    </source>
</evidence>
<accession>A0AAF3J6E3</accession>
<dbReference type="AlphaFoldDB" id="A0AAF3J6E3"/>
<feature type="region of interest" description="Disordered" evidence="6">
    <location>
        <begin position="25"/>
        <end position="46"/>
    </location>
</feature>
<dbReference type="InterPro" id="IPR002994">
    <property type="entry name" value="Surf1/Shy1"/>
</dbReference>
<name>A0AAF3J6E3_9BILA</name>
<organism evidence="8 9">
    <name type="scientific">Mesorhabditis belari</name>
    <dbReference type="NCBI Taxonomy" id="2138241"/>
    <lineage>
        <taxon>Eukaryota</taxon>
        <taxon>Metazoa</taxon>
        <taxon>Ecdysozoa</taxon>
        <taxon>Nematoda</taxon>
        <taxon>Chromadorea</taxon>
        <taxon>Rhabditida</taxon>
        <taxon>Rhabditina</taxon>
        <taxon>Rhabditomorpha</taxon>
        <taxon>Rhabditoidea</taxon>
        <taxon>Rhabditidae</taxon>
        <taxon>Mesorhabditinae</taxon>
        <taxon>Mesorhabditis</taxon>
    </lineage>
</organism>
<dbReference type="InterPro" id="IPR019188">
    <property type="entry name" value="SNAPC1"/>
</dbReference>
<evidence type="ECO:0000256" key="7">
    <source>
        <dbReference type="SAM" id="Phobius"/>
    </source>
</evidence>
<dbReference type="GO" id="GO:0016020">
    <property type="term" value="C:membrane"/>
    <property type="evidence" value="ECO:0007669"/>
    <property type="project" value="UniProtKB-SubCell"/>
</dbReference>
<feature type="transmembrane region" description="Helical" evidence="7">
    <location>
        <begin position="49"/>
        <end position="71"/>
    </location>
</feature>
<dbReference type="PANTHER" id="PTHR23427">
    <property type="entry name" value="SURFEIT LOCUS PROTEIN"/>
    <property type="match status" value="1"/>
</dbReference>
<evidence type="ECO:0000256" key="2">
    <source>
        <dbReference type="ARBA" id="ARBA00007165"/>
    </source>
</evidence>
<dbReference type="Pfam" id="PF02104">
    <property type="entry name" value="SURF1"/>
    <property type="match status" value="1"/>
</dbReference>
<reference evidence="9" key="1">
    <citation type="submission" date="2024-02" db="UniProtKB">
        <authorList>
            <consortium name="WormBaseParasite"/>
        </authorList>
    </citation>
    <scope>IDENTIFICATION</scope>
</reference>
<dbReference type="PROSITE" id="PS50895">
    <property type="entry name" value="SURF1"/>
    <property type="match status" value="1"/>
</dbReference>
<evidence type="ECO:0000256" key="4">
    <source>
        <dbReference type="ARBA" id="ARBA00022989"/>
    </source>
</evidence>
<evidence type="ECO:0000256" key="5">
    <source>
        <dbReference type="ARBA" id="ARBA00023136"/>
    </source>
</evidence>
<sequence length="712" mass="81182">MIRSARLLAQNGHINSTESQVLTLGLKRQDNSKQQSQTKRGNYKGPRRIRWSPGAIGLLSIPTAAFGLGIWQTYRLQWKLDLIENMKKKLEEPGVAFPIDELEKLLDMEYRRVIITGEFLNDREFVITPRGRFDKLYKQKDAGSLLSDSQSSSHGAHVITPFKIKGSNLVILVNRGWVPSLYAKHATRLKTDVKGETTIEAIVRKTEPRPQFMQNNQLDKDVWYYRNHEEMAERYGTAPIFVDAVLESSVPRGPIGGQTNIRLRNDHLQYLCTWFTLCVVTIFGRSTMSQDEPVVAPIYMGMREDIEMLLQRFVEKGSPRMTDFAKLFKEVQFSKIFAGRIAPPELVEFSERLLQMAASYMHPFRLAVAPTYSGTDPFDHNHEKQIERTAYDASLTRTMLDRIFGVYLTYALFFLQPSDYVAQVRVTPVQLLEITRLQKELIEETHYDTVAALLKLHAHKAFVQIPFTSSYDPVQHKRLQISEEDCSGQSAALTSDRQMSAIERITSDSLLKQLEVLSKASREVDFTKDIDELRGIAIRSQIDMMTNDDTIVISPSKPSRISIREKAYTGNIKHSKNRRYANPENQPGALTLARLADEIGREEDNNGDVEDGPTVIKKTKESSNTVTIDALFDETGDSQKQEIAKFKTELEVLEATPTKKGKAKLKQPKIRDPAFEGHIRKVLAPTALQRSNDRLLEKLKRTMKKNDDEEEE</sequence>
<evidence type="ECO:0000256" key="1">
    <source>
        <dbReference type="ARBA" id="ARBA00004370"/>
    </source>
</evidence>
<protein>
    <submittedName>
        <fullName evidence="9">SURF1-like protein</fullName>
    </submittedName>
</protein>
<dbReference type="CDD" id="cd06662">
    <property type="entry name" value="SURF1"/>
    <property type="match status" value="1"/>
</dbReference>
<dbReference type="Pfam" id="PF09808">
    <property type="entry name" value="SNAPC1"/>
    <property type="match status" value="1"/>
</dbReference>
<keyword evidence="3 7" id="KW-0812">Transmembrane</keyword>
<dbReference type="GO" id="GO:0005739">
    <property type="term" value="C:mitochondrion"/>
    <property type="evidence" value="ECO:0007669"/>
    <property type="project" value="TreeGrafter"/>
</dbReference>
<dbReference type="InterPro" id="IPR045214">
    <property type="entry name" value="Surf1/Surf4"/>
</dbReference>